<feature type="compositionally biased region" description="Acidic residues" evidence="1">
    <location>
        <begin position="190"/>
        <end position="200"/>
    </location>
</feature>
<evidence type="ECO:0000256" key="2">
    <source>
        <dbReference type="SAM" id="Phobius"/>
    </source>
</evidence>
<feature type="transmembrane region" description="Helical" evidence="2">
    <location>
        <begin position="6"/>
        <end position="23"/>
    </location>
</feature>
<feature type="compositionally biased region" description="Acidic residues" evidence="1">
    <location>
        <begin position="116"/>
        <end position="131"/>
    </location>
</feature>
<name>A0A1N6HA95_9RHOB</name>
<dbReference type="EMBL" id="FSRL01000001">
    <property type="protein sequence ID" value="SIO16758.1"/>
    <property type="molecule type" value="Genomic_DNA"/>
</dbReference>
<sequence>MVPDWLVPLLIFLLSLVLVALWFRLRARRRAELAAGADAANTEDGAVAANPAGGSEPEASGEPHASESFPPEIMAVREELARIRAEEEAEAEQARAAEEAQAAAMTAVASAREEGAPEEEDPVVSEPEVAEVSDGPKEGPEELADEPGEPGDGTQAEDATGKPIDESSEVQLVEEAPDEPEAQENAAEQSPDEGAGDEYDADGRLVLPMAMGDVIVSTEMPRRLKLTVNRQWPIPVVQGFRPEAERLVVFYDGPEPTDIVMLPTVENTWQISLGGRPVVQVDCPDGPEALGTALRIRPKPQS</sequence>
<keyword evidence="2" id="KW-0812">Transmembrane</keyword>
<accession>A0A1N6HA95</accession>
<feature type="region of interest" description="Disordered" evidence="1">
    <location>
        <begin position="34"/>
        <end position="200"/>
    </location>
</feature>
<keyword evidence="2" id="KW-1133">Transmembrane helix</keyword>
<evidence type="ECO:0000313" key="4">
    <source>
        <dbReference type="Proteomes" id="UP000184932"/>
    </source>
</evidence>
<evidence type="ECO:0000313" key="3">
    <source>
        <dbReference type="EMBL" id="SIO16758.1"/>
    </source>
</evidence>
<gene>
    <name evidence="3" type="ORF">SAMN05444002_3214</name>
</gene>
<dbReference type="AlphaFoldDB" id="A0A1N6HA95"/>
<protein>
    <submittedName>
        <fullName evidence="3">Uncharacterized protein</fullName>
    </submittedName>
</protein>
<proteinExistence type="predicted"/>
<dbReference type="RefSeq" id="WP_074257139.1">
    <property type="nucleotide sequence ID" value="NZ_FSRL01000001.1"/>
</dbReference>
<keyword evidence="2" id="KW-0472">Membrane</keyword>
<reference evidence="4" key="1">
    <citation type="submission" date="2016-11" db="EMBL/GenBank/DDBJ databases">
        <authorList>
            <person name="Varghese N."/>
            <person name="Submissions S."/>
        </authorList>
    </citation>
    <scope>NUCLEOTIDE SEQUENCE [LARGE SCALE GENOMIC DNA]</scope>
    <source>
        <strain evidence="4">DSM 29440</strain>
    </source>
</reference>
<dbReference type="OrthoDB" id="9952559at2"/>
<organism evidence="3 4">
    <name type="scientific">Vannielia litorea</name>
    <dbReference type="NCBI Taxonomy" id="1217970"/>
    <lineage>
        <taxon>Bacteria</taxon>
        <taxon>Pseudomonadati</taxon>
        <taxon>Pseudomonadota</taxon>
        <taxon>Alphaproteobacteria</taxon>
        <taxon>Rhodobacterales</taxon>
        <taxon>Paracoccaceae</taxon>
        <taxon>Vannielia</taxon>
    </lineage>
</organism>
<evidence type="ECO:0000256" key="1">
    <source>
        <dbReference type="SAM" id="MobiDB-lite"/>
    </source>
</evidence>
<feature type="compositionally biased region" description="Low complexity" evidence="1">
    <location>
        <begin position="99"/>
        <end position="110"/>
    </location>
</feature>
<keyword evidence="4" id="KW-1185">Reference proteome</keyword>
<feature type="compositionally biased region" description="Basic and acidic residues" evidence="1">
    <location>
        <begin position="75"/>
        <end position="98"/>
    </location>
</feature>
<dbReference type="Proteomes" id="UP000184932">
    <property type="component" value="Unassembled WGS sequence"/>
</dbReference>